<proteinExistence type="predicted"/>
<accession>A0AAW3ZNF4</accession>
<protein>
    <submittedName>
        <fullName evidence="1">Uncharacterized protein</fullName>
    </submittedName>
</protein>
<gene>
    <name evidence="1" type="ORF">IFO71_18140</name>
</gene>
<reference evidence="1 2" key="1">
    <citation type="submission" date="2020-09" db="EMBL/GenBank/DDBJ databases">
        <title>Pseudoxanthomonas sp. CAU 1598 isolated from sand of Yaerae Beach.</title>
        <authorList>
            <person name="Kim W."/>
        </authorList>
    </citation>
    <scope>NUCLEOTIDE SEQUENCE [LARGE SCALE GENOMIC DNA]</scope>
    <source>
        <strain evidence="1 2">CAU 1598</strain>
    </source>
</reference>
<dbReference type="Pfam" id="PF18934">
    <property type="entry name" value="DUF5682"/>
    <property type="match status" value="1"/>
</dbReference>
<dbReference type="InterPro" id="IPR043737">
    <property type="entry name" value="DUF5682"/>
</dbReference>
<name>A0AAW3ZNF4_9GAMM</name>
<keyword evidence="2" id="KW-1185">Reference proteome</keyword>
<dbReference type="RefSeq" id="WP_192031090.1">
    <property type="nucleotide sequence ID" value="NZ_JACYTR010000059.1"/>
</dbReference>
<evidence type="ECO:0000313" key="2">
    <source>
        <dbReference type="Proteomes" id="UP000613768"/>
    </source>
</evidence>
<evidence type="ECO:0000313" key="1">
    <source>
        <dbReference type="EMBL" id="MBD8527670.1"/>
    </source>
</evidence>
<sequence length="807" mass="88738">MDTAQIRDLAAQLISPALVVYPVRHHSPACAWYLQQLITECQPSLVLVEGPRSFTPMIPLLVNQKAKMPLAIYTYAVRKAAEDQAESRRAAYYPFCDYSPELVALREADRLGIPARFIDLDFGEQCALEAGPEAEEHSLLDERHYRRSEHLHALANQLGCRDHEELWEHLFEADLGKVTWHEHLARVTAYCAVSREDCSEQVLSADGTLQREAEMLWHIQQALTQRDVQSGPVLAVVGGFHAVAFPAQLQQAVVRPKVLVPDLQDQASALIRYGFDRLDRLNGYAAGMTSPGWHQALWQRLQRHESAASLRRVREQAALETLTDIAIELRDQHGLSIAMPALAAAYEQVLRLTQLRQRPAPARNDVLDAVTSCFIKGDIEADGTLILSVARHALCGKSVGTVPPGAHTPPLVKDVAWRLRRQRLKVEDSQPRRAVLDIYRRPAHRISSRLLHGLSFLGIPFAIRTAGPDFANGIGLDRLQEHWEYAYSAATEAALVEASMYGVTLPLAVAQKFAEQLLRMQAEGQARDARAAASMMARACVLGLHDHLPKVLAMLRSAVAEDAGFDAVVDAVSQLSLLWQSREPLEARGLDEVPSLILAAYERAIYLGHGLQGGGTDIDAIIRALGKLRELLVSAAGHALDAQLYWTLLAELQRSCDSPLLRGAVIGLRYSAGQLDERTLNSVLAGHFQGLAATTDAVALLRGLLSTAREAAWQQPILIDFLNNLLSGWTQQDFVNNLPELRLAFAGMTPKETDRIAEAVAQLHGLESLGPLLNREMDAADVQQHLQVSATVAELLSAEGLGAWVAP</sequence>
<dbReference type="AlphaFoldDB" id="A0AAW3ZNF4"/>
<organism evidence="1 2">
    <name type="scientific">Pseudomarimonas arenosa</name>
    <dbReference type="NCBI Taxonomy" id="2774145"/>
    <lineage>
        <taxon>Bacteria</taxon>
        <taxon>Pseudomonadati</taxon>
        <taxon>Pseudomonadota</taxon>
        <taxon>Gammaproteobacteria</taxon>
        <taxon>Lysobacterales</taxon>
        <taxon>Lysobacteraceae</taxon>
        <taxon>Pseudomarimonas</taxon>
    </lineage>
</organism>
<comment type="caution">
    <text evidence="1">The sequence shown here is derived from an EMBL/GenBank/DDBJ whole genome shotgun (WGS) entry which is preliminary data.</text>
</comment>
<dbReference type="EMBL" id="JACYTR010000059">
    <property type="protein sequence ID" value="MBD8527670.1"/>
    <property type="molecule type" value="Genomic_DNA"/>
</dbReference>
<dbReference type="Proteomes" id="UP000613768">
    <property type="component" value="Unassembled WGS sequence"/>
</dbReference>